<feature type="domain" description="Glutamine amidotransferase" evidence="1">
    <location>
        <begin position="53"/>
        <end position="196"/>
    </location>
</feature>
<dbReference type="PANTHER" id="PTHR42695">
    <property type="entry name" value="GLUTAMINE AMIDOTRANSFERASE YLR126C-RELATED"/>
    <property type="match status" value="1"/>
</dbReference>
<protein>
    <recommendedName>
        <fullName evidence="1">Glutamine amidotransferase domain-containing protein</fullName>
    </recommendedName>
</protein>
<reference evidence="2" key="1">
    <citation type="submission" date="2018-05" db="EMBL/GenBank/DDBJ databases">
        <authorList>
            <person name="Lanie J.A."/>
            <person name="Ng W.-L."/>
            <person name="Kazmierczak K.M."/>
            <person name="Andrzejewski T.M."/>
            <person name="Davidsen T.M."/>
            <person name="Wayne K.J."/>
            <person name="Tettelin H."/>
            <person name="Glass J.I."/>
            <person name="Rusch D."/>
            <person name="Podicherti R."/>
            <person name="Tsui H.-C.T."/>
            <person name="Winkler M.E."/>
        </authorList>
    </citation>
    <scope>NUCLEOTIDE SEQUENCE</scope>
</reference>
<dbReference type="PROSITE" id="PS51273">
    <property type="entry name" value="GATASE_TYPE_1"/>
    <property type="match status" value="1"/>
</dbReference>
<dbReference type="InterPro" id="IPR029062">
    <property type="entry name" value="Class_I_gatase-like"/>
</dbReference>
<gene>
    <name evidence="2" type="ORF">METZ01_LOCUS47409</name>
</gene>
<dbReference type="CDD" id="cd01741">
    <property type="entry name" value="GATase1_1"/>
    <property type="match status" value="1"/>
</dbReference>
<dbReference type="InterPro" id="IPR017926">
    <property type="entry name" value="GATASE"/>
</dbReference>
<dbReference type="SUPFAM" id="SSF52317">
    <property type="entry name" value="Class I glutamine amidotransferase-like"/>
    <property type="match status" value="1"/>
</dbReference>
<evidence type="ECO:0000313" key="2">
    <source>
        <dbReference type="EMBL" id="SUZ94555.1"/>
    </source>
</evidence>
<dbReference type="Pfam" id="PF00117">
    <property type="entry name" value="GATase"/>
    <property type="match status" value="1"/>
</dbReference>
<dbReference type="AlphaFoldDB" id="A0A381RRP9"/>
<evidence type="ECO:0000259" key="1">
    <source>
        <dbReference type="Pfam" id="PF00117"/>
    </source>
</evidence>
<accession>A0A381RRP9</accession>
<dbReference type="EMBL" id="UINC01002245">
    <property type="protein sequence ID" value="SUZ94555.1"/>
    <property type="molecule type" value="Genomic_DNA"/>
</dbReference>
<dbReference type="Gene3D" id="3.40.50.880">
    <property type="match status" value="1"/>
</dbReference>
<dbReference type="GO" id="GO:0005829">
    <property type="term" value="C:cytosol"/>
    <property type="evidence" value="ECO:0007669"/>
    <property type="project" value="TreeGrafter"/>
</dbReference>
<sequence length="255" mass="28059">VKPIKRALIIRHHAAETLAENYTSILQDQGFELAPVNVFDAEPFYDRFLPPALNEADIIISLGGPMSANDDYPALLSEKQYLKSAIGDGIPVIGICLGAQLLASALGANVEPSGGYQIGLSKILVTTEGLADPVFSKIKTPLVPTLHGDCFSIPYGGVKLAEGQVLRRDSTYQRINMAFRYGNSYGLQFEPQLTLEELKVWDTIFREDYKLMGGGFDPKEESARYLGEFAQFEPFHRSQMGELLKAFLDNAGLSH</sequence>
<feature type="non-terminal residue" evidence="2">
    <location>
        <position position="1"/>
    </location>
</feature>
<name>A0A381RRP9_9ZZZZ</name>
<dbReference type="PANTHER" id="PTHR42695:SF5">
    <property type="entry name" value="GLUTAMINE AMIDOTRANSFERASE YLR126C-RELATED"/>
    <property type="match status" value="1"/>
</dbReference>
<proteinExistence type="predicted"/>
<organism evidence="2">
    <name type="scientific">marine metagenome</name>
    <dbReference type="NCBI Taxonomy" id="408172"/>
    <lineage>
        <taxon>unclassified sequences</taxon>
        <taxon>metagenomes</taxon>
        <taxon>ecological metagenomes</taxon>
    </lineage>
</organism>
<dbReference type="InterPro" id="IPR044992">
    <property type="entry name" value="ChyE-like"/>
</dbReference>